<comment type="caution">
    <text evidence="1">The sequence shown here is derived from an EMBL/GenBank/DDBJ whole genome shotgun (WGS) entry which is preliminary data.</text>
</comment>
<reference evidence="1 2" key="1">
    <citation type="submission" date="2020-02" db="EMBL/GenBank/DDBJ databases">
        <title>Draft genome sequence of Haematococcus lacustris strain NIES-144.</title>
        <authorList>
            <person name="Morimoto D."/>
            <person name="Nakagawa S."/>
            <person name="Yoshida T."/>
            <person name="Sawayama S."/>
        </authorList>
    </citation>
    <scope>NUCLEOTIDE SEQUENCE [LARGE SCALE GENOMIC DNA]</scope>
    <source>
        <strain evidence="1 2">NIES-144</strain>
    </source>
</reference>
<dbReference type="Proteomes" id="UP000485058">
    <property type="component" value="Unassembled WGS sequence"/>
</dbReference>
<accession>A0A699ZGV7</accession>
<protein>
    <submittedName>
        <fullName evidence="1">Uncharacterized protein</fullName>
    </submittedName>
</protein>
<gene>
    <name evidence="1" type="ORF">HaLaN_15081</name>
</gene>
<name>A0A699ZGV7_HAELA</name>
<evidence type="ECO:0000313" key="2">
    <source>
        <dbReference type="Proteomes" id="UP000485058"/>
    </source>
</evidence>
<keyword evidence="2" id="KW-1185">Reference proteome</keyword>
<organism evidence="1 2">
    <name type="scientific">Haematococcus lacustris</name>
    <name type="common">Green alga</name>
    <name type="synonym">Haematococcus pluvialis</name>
    <dbReference type="NCBI Taxonomy" id="44745"/>
    <lineage>
        <taxon>Eukaryota</taxon>
        <taxon>Viridiplantae</taxon>
        <taxon>Chlorophyta</taxon>
        <taxon>core chlorophytes</taxon>
        <taxon>Chlorophyceae</taxon>
        <taxon>CS clade</taxon>
        <taxon>Chlamydomonadales</taxon>
        <taxon>Haematococcaceae</taxon>
        <taxon>Haematococcus</taxon>
    </lineage>
</organism>
<evidence type="ECO:0000313" key="1">
    <source>
        <dbReference type="EMBL" id="GFH18306.1"/>
    </source>
</evidence>
<sequence>MRFGAVAAEKLGLAQAGATHFYSVYPAHVQDPVAALRQAINEAGMALHSSQVEALLQELPGAVRSASLLMTALAHRD</sequence>
<dbReference type="AlphaFoldDB" id="A0A699ZGV7"/>
<proteinExistence type="predicted"/>
<dbReference type="EMBL" id="BLLF01001281">
    <property type="protein sequence ID" value="GFH18306.1"/>
    <property type="molecule type" value="Genomic_DNA"/>
</dbReference>